<dbReference type="Proteomes" id="UP000033876">
    <property type="component" value="Unassembled WGS sequence"/>
</dbReference>
<reference evidence="2 3" key="1">
    <citation type="journal article" date="2015" name="Nature">
        <title>rRNA introns, odd ribosomes, and small enigmatic genomes across a large radiation of phyla.</title>
        <authorList>
            <person name="Brown C.T."/>
            <person name="Hug L.A."/>
            <person name="Thomas B.C."/>
            <person name="Sharon I."/>
            <person name="Castelle C.J."/>
            <person name="Singh A."/>
            <person name="Wilkins M.J."/>
            <person name="Williams K.H."/>
            <person name="Banfield J.F."/>
        </authorList>
    </citation>
    <scope>NUCLEOTIDE SEQUENCE [LARGE SCALE GENOMIC DNA]</scope>
</reference>
<feature type="transmembrane region" description="Helical" evidence="1">
    <location>
        <begin position="156"/>
        <end position="172"/>
    </location>
</feature>
<feature type="transmembrane region" description="Helical" evidence="1">
    <location>
        <begin position="128"/>
        <end position="149"/>
    </location>
</feature>
<accession>A0A0G0GVX4</accession>
<evidence type="ECO:0000313" key="3">
    <source>
        <dbReference type="Proteomes" id="UP000033876"/>
    </source>
</evidence>
<sequence>MFKRVNPYHFYALLILALVAAMVTLTNLGVTKEFIGDDAGVGYHYSETLAKYASSMWDSYAFPGRSNVISTIGLINIGLIRVLNQIGLTPIVVDRLYYFLAYFVSGTGLYFFSSSLYGIFFASNTKRAWIGSVTGGLLYMLNNFTMVLLSFPPTSYVYSYMLLPWMFLLYLKDFHIGDKLWKKIVFSILFLLFLSGNPSNTISIVFLLLIYELFFREDNRIFKRWKQFAPTIFIILLISTYIYLPVLGNKVNPYGVVSDSANRISIQFSSATTSLSNLLRMRGHHSQESFVFNDFLLSHYAIITNYLLMLVGLLFLLKNKIKRIEIFFALTFLFYLFLSKAEHIPFSWINELIYSRVPLFEMYRASYFKFMYICTFSLSILVSFSLLEIDKLFVRFPLLSPLRKVIIVLPIIFILVGAKPFFFGEVVRAIHKTTIPIEYHTLKTDFDIKKVDFSVLSLPQLPSGQVLDWGSGNYYGGFAHADMFMLGRPTWSNGWFLSNAILSNDLADYREILSTSSIKYIILHKDVPEKYSFQIGMKGDPKGRTNYNRLNKQISMDENYRLVSDTRFFRIFEVNNFLPHIHVTKYTIDSGTQAPVLEFKKINSSKYRVVVHKALGKFSLVLSESFNKGWRAYPSKLVPSSNTQTSSYKILDGNIEDQVDEEELRTFIDSGWITTLGDSKEKEINHQKWAENKERSDYIEKYNIDFISKNFLNTIQNDNLQDGSIFETLFKKPMSDDSHYQVDTYSNVWTIDTNKMCGPDSLTNEADTIKCIKNSDGSYDFEVVIEFWPQRLFYLGLIISGTSLIGLLVYVFISRRKGL</sequence>
<keyword evidence="1" id="KW-0472">Membrane</keyword>
<feature type="transmembrane region" description="Helical" evidence="1">
    <location>
        <begin position="792"/>
        <end position="813"/>
    </location>
</feature>
<protein>
    <recommendedName>
        <fullName evidence="4">Membrane protein 6-pyruvoyl-tetrahydropterin synthase-related domain-containing protein</fullName>
    </recommendedName>
</protein>
<name>A0A0G0GVX4_9BACT</name>
<gene>
    <name evidence="2" type="ORF">US50_C0024G0012</name>
</gene>
<feature type="transmembrane region" description="Helical" evidence="1">
    <location>
        <begin position="227"/>
        <end position="244"/>
    </location>
</feature>
<feature type="transmembrane region" description="Helical" evidence="1">
    <location>
        <begin position="324"/>
        <end position="346"/>
    </location>
</feature>
<dbReference type="EMBL" id="LBTF01000024">
    <property type="protein sequence ID" value="KKQ35143.1"/>
    <property type="molecule type" value="Genomic_DNA"/>
</dbReference>
<evidence type="ECO:0000313" key="2">
    <source>
        <dbReference type="EMBL" id="KKQ35143.1"/>
    </source>
</evidence>
<feature type="transmembrane region" description="Helical" evidence="1">
    <location>
        <begin position="405"/>
        <end position="423"/>
    </location>
</feature>
<dbReference type="AlphaFoldDB" id="A0A0G0GVX4"/>
<feature type="transmembrane region" description="Helical" evidence="1">
    <location>
        <begin position="184"/>
        <end position="215"/>
    </location>
</feature>
<keyword evidence="1" id="KW-0812">Transmembrane</keyword>
<feature type="transmembrane region" description="Helical" evidence="1">
    <location>
        <begin position="96"/>
        <end position="122"/>
    </location>
</feature>
<feature type="transmembrane region" description="Helical" evidence="1">
    <location>
        <begin position="297"/>
        <end position="317"/>
    </location>
</feature>
<proteinExistence type="predicted"/>
<keyword evidence="1" id="KW-1133">Transmembrane helix</keyword>
<evidence type="ECO:0008006" key="4">
    <source>
        <dbReference type="Google" id="ProtNLM"/>
    </source>
</evidence>
<comment type="caution">
    <text evidence="2">The sequence shown here is derived from an EMBL/GenBank/DDBJ whole genome shotgun (WGS) entry which is preliminary data.</text>
</comment>
<organism evidence="2 3">
    <name type="scientific">Candidatus Nomurabacteria bacterium GW2011_GWB1_37_5</name>
    <dbReference type="NCBI Taxonomy" id="1618742"/>
    <lineage>
        <taxon>Bacteria</taxon>
        <taxon>Candidatus Nomuraibacteriota</taxon>
    </lineage>
</organism>
<feature type="transmembrane region" description="Helical" evidence="1">
    <location>
        <begin position="66"/>
        <end position="84"/>
    </location>
</feature>
<evidence type="ECO:0000256" key="1">
    <source>
        <dbReference type="SAM" id="Phobius"/>
    </source>
</evidence>
<feature type="transmembrane region" description="Helical" evidence="1">
    <location>
        <begin position="12"/>
        <end position="30"/>
    </location>
</feature>
<feature type="transmembrane region" description="Helical" evidence="1">
    <location>
        <begin position="366"/>
        <end position="384"/>
    </location>
</feature>